<dbReference type="Proteomes" id="UP000024842">
    <property type="component" value="Unassembled WGS sequence"/>
</dbReference>
<sequence length="114" mass="12877">MNNSHSVTSSFRVTLKHFNQIVYSGSVLRIIVPTSCGRFEISSGHCTLFQVIDSGWIEVWAEEESTALKFLCTGGVIEMLNNHAVLDAFHLVEAHQHQQVEALLKNLHTLYHEQ</sequence>
<dbReference type="RefSeq" id="WP_006304241.1">
    <property type="nucleotide sequence ID" value="NZ_BAUP01000032.1"/>
</dbReference>
<dbReference type="EMBL" id="BAUP01000032">
    <property type="protein sequence ID" value="GAJ45820.1"/>
    <property type="molecule type" value="Genomic_DNA"/>
</dbReference>
<accession>A0A023DXZ3</accession>
<comment type="caution">
    <text evidence="3">The sequence shown here is derived from an EMBL/GenBank/DDBJ whole genome shotgun (WGS) entry which is preliminary data.</text>
</comment>
<evidence type="ECO:0000313" key="3">
    <source>
        <dbReference type="EMBL" id="GAJ45820.1"/>
    </source>
</evidence>
<dbReference type="OrthoDB" id="8480397at2"/>
<dbReference type="SUPFAM" id="SSF51344">
    <property type="entry name" value="Epsilon subunit of F1F0-ATP synthase N-terminal domain"/>
    <property type="match status" value="1"/>
</dbReference>
<dbReference type="AlphaFoldDB" id="A0A023DXZ3"/>
<dbReference type="GO" id="GO:0045259">
    <property type="term" value="C:proton-transporting ATP synthase complex"/>
    <property type="evidence" value="ECO:0007669"/>
    <property type="project" value="UniProtKB-KW"/>
</dbReference>
<dbReference type="Pfam" id="PF02823">
    <property type="entry name" value="ATP-synt_DE_N"/>
    <property type="match status" value="1"/>
</dbReference>
<reference evidence="3 4" key="1">
    <citation type="journal article" date="2014" name="FEMS Microbiol. Lett.">
        <title>Draft genome sequences of three Holospora species (Holospora obtusa, Holospora undulata, and Holospora elegans), endonuclear symbiotic bacteria of the ciliate Paramecium caudatum.</title>
        <authorList>
            <person name="Dohra H."/>
            <person name="Tanaka K."/>
            <person name="Suzuki T."/>
            <person name="Fujishima M."/>
            <person name="Suzuki H."/>
        </authorList>
    </citation>
    <scope>NUCLEOTIDE SEQUENCE [LARGE SCALE GENOMIC DNA]</scope>
    <source>
        <strain evidence="3 4">E1</strain>
    </source>
</reference>
<dbReference type="GO" id="GO:0015986">
    <property type="term" value="P:proton motive force-driven ATP synthesis"/>
    <property type="evidence" value="ECO:0007669"/>
    <property type="project" value="InterPro"/>
</dbReference>
<evidence type="ECO:0000259" key="2">
    <source>
        <dbReference type="Pfam" id="PF02823"/>
    </source>
</evidence>
<dbReference type="STRING" id="1427503.HE1_00130"/>
<organism evidence="3 4">
    <name type="scientific">Holospora elegans E1</name>
    <dbReference type="NCBI Taxonomy" id="1427503"/>
    <lineage>
        <taxon>Bacteria</taxon>
        <taxon>Pseudomonadati</taxon>
        <taxon>Pseudomonadota</taxon>
        <taxon>Alphaproteobacteria</taxon>
        <taxon>Holosporales</taxon>
        <taxon>Holosporaceae</taxon>
        <taxon>Holospora</taxon>
    </lineage>
</organism>
<keyword evidence="4" id="KW-1185">Reference proteome</keyword>
<gene>
    <name evidence="3" type="ORF">HE1_00130</name>
</gene>
<evidence type="ECO:0000256" key="1">
    <source>
        <dbReference type="ARBA" id="ARBA00023196"/>
    </source>
</evidence>
<proteinExistence type="predicted"/>
<keyword evidence="1" id="KW-0066">ATP synthesis</keyword>
<dbReference type="Gene3D" id="2.60.15.10">
    <property type="entry name" value="F0F1 ATP synthase delta/epsilon subunit, N-terminal"/>
    <property type="match status" value="1"/>
</dbReference>
<dbReference type="InterPro" id="IPR020546">
    <property type="entry name" value="ATP_synth_F1_dsu/esu_N"/>
</dbReference>
<evidence type="ECO:0000313" key="4">
    <source>
        <dbReference type="Proteomes" id="UP000024842"/>
    </source>
</evidence>
<feature type="domain" description="ATP synthase F1 complex delta/epsilon subunit N-terminal" evidence="2">
    <location>
        <begin position="12"/>
        <end position="83"/>
    </location>
</feature>
<dbReference type="InterPro" id="IPR036771">
    <property type="entry name" value="ATPsynth_dsu/esu_N"/>
</dbReference>
<protein>
    <submittedName>
        <fullName evidence="3">F0F1 ATP synthase subunit epsilon</fullName>
    </submittedName>
</protein>
<name>A0A023DXZ3_9PROT</name>
<keyword evidence="1" id="KW-0139">CF(1)</keyword>